<accession>A0A533Q736</accession>
<reference evidence="1 2" key="1">
    <citation type="submission" date="2019-04" db="EMBL/GenBank/DDBJ databases">
        <title>Genome of a novel bacterium Candidatus Jettenia ecosi reconstructed from metagenome of an anammox bioreactor.</title>
        <authorList>
            <person name="Mardanov A.V."/>
            <person name="Beletsky A.V."/>
            <person name="Ravin N.V."/>
            <person name="Botchkova E.A."/>
            <person name="Litti Y.V."/>
            <person name="Nozhevnikova A.N."/>
        </authorList>
    </citation>
    <scope>NUCLEOTIDE SEQUENCE [LARGE SCALE GENOMIC DNA]</scope>
    <source>
        <strain evidence="1">J2</strain>
    </source>
</reference>
<dbReference type="AlphaFoldDB" id="A0A533Q736"/>
<gene>
    <name evidence="1" type="ORF">JETT_3345</name>
</gene>
<protein>
    <submittedName>
        <fullName evidence="1">Uncharacterized protein</fullName>
    </submittedName>
</protein>
<name>A0A533Q736_9BACT</name>
<organism evidence="1 2">
    <name type="scientific">Candidatus Jettenia ecosi</name>
    <dbReference type="NCBI Taxonomy" id="2494326"/>
    <lineage>
        <taxon>Bacteria</taxon>
        <taxon>Pseudomonadati</taxon>
        <taxon>Planctomycetota</taxon>
        <taxon>Candidatus Brocadiia</taxon>
        <taxon>Candidatus Brocadiales</taxon>
        <taxon>Candidatus Brocadiaceae</taxon>
        <taxon>Candidatus Jettenia</taxon>
    </lineage>
</organism>
<evidence type="ECO:0000313" key="2">
    <source>
        <dbReference type="Proteomes" id="UP000319783"/>
    </source>
</evidence>
<evidence type="ECO:0000313" key="1">
    <source>
        <dbReference type="EMBL" id="TLD40385.1"/>
    </source>
</evidence>
<proteinExistence type="predicted"/>
<dbReference type="EMBL" id="SULG01000105">
    <property type="protein sequence ID" value="TLD40385.1"/>
    <property type="molecule type" value="Genomic_DNA"/>
</dbReference>
<comment type="caution">
    <text evidence="1">The sequence shown here is derived from an EMBL/GenBank/DDBJ whole genome shotgun (WGS) entry which is preliminary data.</text>
</comment>
<dbReference type="Proteomes" id="UP000319783">
    <property type="component" value="Unassembled WGS sequence"/>
</dbReference>
<sequence>MLSRKSMRVCSFIAPLYFLNFAQGKRERHKSIVVESKA</sequence>